<dbReference type="InterPro" id="IPR055557">
    <property type="entry name" value="DUF7133"/>
</dbReference>
<dbReference type="GO" id="GO:0016788">
    <property type="term" value="F:hydrolase activity, acting on ester bonds"/>
    <property type="evidence" value="ECO:0007669"/>
    <property type="project" value="UniProtKB-ARBA"/>
</dbReference>
<proteinExistence type="predicted"/>
<dbReference type="Gene3D" id="1.25.10.10">
    <property type="entry name" value="Leucine-rich Repeat Variant"/>
    <property type="match status" value="1"/>
</dbReference>
<name>A0A5C6FB92_9BACT</name>
<feature type="domain" description="SGNH hydrolase-type esterase" evidence="2">
    <location>
        <begin position="74"/>
        <end position="243"/>
    </location>
</feature>
<gene>
    <name evidence="4" type="ORF">Poly51_18690</name>
</gene>
<dbReference type="InterPro" id="IPR011989">
    <property type="entry name" value="ARM-like"/>
</dbReference>
<dbReference type="SUPFAM" id="SSF63829">
    <property type="entry name" value="Calcium-dependent phosphotriesterase"/>
    <property type="match status" value="1"/>
</dbReference>
<feature type="signal peptide" evidence="1">
    <location>
        <begin position="1"/>
        <end position="33"/>
    </location>
</feature>
<evidence type="ECO:0000259" key="2">
    <source>
        <dbReference type="Pfam" id="PF13472"/>
    </source>
</evidence>
<dbReference type="SUPFAM" id="SSF52266">
    <property type="entry name" value="SGNH hydrolase"/>
    <property type="match status" value="1"/>
</dbReference>
<protein>
    <submittedName>
        <fullName evidence="4">GDSL-like Lipase/Acylhydrolase</fullName>
    </submittedName>
</protein>
<dbReference type="InterPro" id="IPR013830">
    <property type="entry name" value="SGNH_hydro"/>
</dbReference>
<sequence precursor="true">MNFLHFRSVATVAMGWLSIVAIVVSSVAATATAQTPRTQTLGTQTLGAPSLDLQSGDHICLVGNALGERLQHHNEWESLLHQRFPDLNLTVRNLCFPGDEPNERIRSENFGDPDTHLAHSKASVILFFFGYNESFDDKAGLERFSQELTELVASTKTKDYGKGSPRIALVSPIAFENTGDPNLPDGEAHNGRLMMYTEAIREVAAKQDVAFADVFSSTQKLFADQNDRLTFNGCHLNEAGYAAFAPLLDAALFGPGGPTKVDPNVLREIDDKNFHWWHRYRAVNGFSIYGGRGKAGSDGTYNNTDVMERERAILDQMAAVRDARIWKLAAGETVNDQPDDSKTLAFITPKTNVGGANDRNRAKGKLGSLDYRPAAEQQKMFTLADGFEIQLVASEEQFPDLANPVALNFDNKGRLWVATMPSYPHWKPKTKMDDKILILEDNDGDGTADVCKTFAGGLHQPTGFELTADGAYIAEQPDILLARDTDGDDKADVVTRPLFGFDSADSHHGISAFEWGPGGNLYFQEGTFKFSQVESPDGLNRLGEAGIWAYHPKSERIGVFSNFAFANPWGHVFDRWGQNFIGDASPGNSYWAAPISGRMDYPLKHPGGSQHRRVASLGGGDPKYSFPTFYPKRVRPLSGCAMISSRHFPPEMQGNFLVTNVIGDRGVLSHEVREVENGAGFVGKEVPPLLMCDDGNFRPVDVQIAPDGSLYIVDWHNALIGHLQHNLRDPSRDTSHGRIWRIKHKTRPLLEPAKIAGEPIPALLELLKMPEDRTRYRTRRELAARESSDVVNELQKWMTSLDKSDENYEHHMMEALWIYQTHNVVNRELLETMLSTKDHRARAAATRVLSFWLDRVPNHLTLLEKCIGDENPTVRLEGVRAVSFLSGDSAVELALGVLESDMDDYLQYTLDETMRRLEQ</sequence>
<dbReference type="CDD" id="cd01834">
    <property type="entry name" value="SGNH_hydrolase_like_2"/>
    <property type="match status" value="1"/>
</dbReference>
<dbReference type="InterPro" id="IPR016024">
    <property type="entry name" value="ARM-type_fold"/>
</dbReference>
<dbReference type="InterPro" id="IPR013428">
    <property type="entry name" value="Membrane-bound_put_N"/>
</dbReference>
<dbReference type="AlphaFoldDB" id="A0A5C6FB92"/>
<dbReference type="PANTHER" id="PTHR33546">
    <property type="entry name" value="LARGE, MULTIFUNCTIONAL SECRETED PROTEIN-RELATED"/>
    <property type="match status" value="1"/>
</dbReference>
<dbReference type="RefSeq" id="WP_222435814.1">
    <property type="nucleotide sequence ID" value="NZ_SJPW01000002.1"/>
</dbReference>
<keyword evidence="1" id="KW-0732">Signal</keyword>
<evidence type="ECO:0000259" key="3">
    <source>
        <dbReference type="Pfam" id="PF23500"/>
    </source>
</evidence>
<keyword evidence="5" id="KW-1185">Reference proteome</keyword>
<dbReference type="Pfam" id="PF23500">
    <property type="entry name" value="DUF7133"/>
    <property type="match status" value="1"/>
</dbReference>
<evidence type="ECO:0000313" key="5">
    <source>
        <dbReference type="Proteomes" id="UP000318288"/>
    </source>
</evidence>
<dbReference type="PANTHER" id="PTHR33546:SF1">
    <property type="entry name" value="LARGE, MULTIFUNCTIONAL SECRETED PROTEIN"/>
    <property type="match status" value="1"/>
</dbReference>
<dbReference type="InterPro" id="IPR036514">
    <property type="entry name" value="SGNH_hydro_sf"/>
</dbReference>
<dbReference type="NCBIfam" id="TIGR02604">
    <property type="entry name" value="Piru_Ver_Nterm"/>
    <property type="match status" value="1"/>
</dbReference>
<dbReference type="Gene3D" id="2.120.10.30">
    <property type="entry name" value="TolB, C-terminal domain"/>
    <property type="match status" value="1"/>
</dbReference>
<evidence type="ECO:0000313" key="4">
    <source>
        <dbReference type="EMBL" id="TWU59083.1"/>
    </source>
</evidence>
<dbReference type="Proteomes" id="UP000318288">
    <property type="component" value="Unassembled WGS sequence"/>
</dbReference>
<accession>A0A5C6FB92</accession>
<keyword evidence="4" id="KW-0378">Hydrolase</keyword>
<dbReference type="EMBL" id="SJPW01000002">
    <property type="protein sequence ID" value="TWU59083.1"/>
    <property type="molecule type" value="Genomic_DNA"/>
</dbReference>
<dbReference type="SUPFAM" id="SSF48371">
    <property type="entry name" value="ARM repeat"/>
    <property type="match status" value="1"/>
</dbReference>
<dbReference type="InterPro" id="IPR011042">
    <property type="entry name" value="6-blade_b-propeller_TolB-like"/>
</dbReference>
<dbReference type="FunFam" id="2.120.10.30:FF:000110">
    <property type="entry name" value="Probable cytochrome c"/>
    <property type="match status" value="1"/>
</dbReference>
<dbReference type="Pfam" id="PF13472">
    <property type="entry name" value="Lipase_GDSL_2"/>
    <property type="match status" value="1"/>
</dbReference>
<comment type="caution">
    <text evidence="4">The sequence shown here is derived from an EMBL/GenBank/DDBJ whole genome shotgun (WGS) entry which is preliminary data.</text>
</comment>
<dbReference type="Gene3D" id="3.40.50.1110">
    <property type="entry name" value="SGNH hydrolase"/>
    <property type="match status" value="1"/>
</dbReference>
<reference evidence="4 5" key="1">
    <citation type="submission" date="2019-02" db="EMBL/GenBank/DDBJ databases">
        <title>Deep-cultivation of Planctomycetes and their phenomic and genomic characterization uncovers novel biology.</title>
        <authorList>
            <person name="Wiegand S."/>
            <person name="Jogler M."/>
            <person name="Boedeker C."/>
            <person name="Pinto D."/>
            <person name="Vollmers J."/>
            <person name="Rivas-Marin E."/>
            <person name="Kohn T."/>
            <person name="Peeters S.H."/>
            <person name="Heuer A."/>
            <person name="Rast P."/>
            <person name="Oberbeckmann S."/>
            <person name="Bunk B."/>
            <person name="Jeske O."/>
            <person name="Meyerdierks A."/>
            <person name="Storesund J.E."/>
            <person name="Kallscheuer N."/>
            <person name="Luecker S."/>
            <person name="Lage O.M."/>
            <person name="Pohl T."/>
            <person name="Merkel B.J."/>
            <person name="Hornburger P."/>
            <person name="Mueller R.-W."/>
            <person name="Bruemmer F."/>
            <person name="Labrenz M."/>
            <person name="Spormann A.M."/>
            <person name="Op Den Camp H."/>
            <person name="Overmann J."/>
            <person name="Amann R."/>
            <person name="Jetten M.S.M."/>
            <person name="Mascher T."/>
            <person name="Medema M.H."/>
            <person name="Devos D.P."/>
            <person name="Kaster A.-K."/>
            <person name="Ovreas L."/>
            <person name="Rohde M."/>
            <person name="Galperin M.Y."/>
            <person name="Jogler C."/>
        </authorList>
    </citation>
    <scope>NUCLEOTIDE SEQUENCE [LARGE SCALE GENOMIC DNA]</scope>
    <source>
        <strain evidence="4 5">Poly51</strain>
    </source>
</reference>
<organism evidence="4 5">
    <name type="scientific">Rubripirellula tenax</name>
    <dbReference type="NCBI Taxonomy" id="2528015"/>
    <lineage>
        <taxon>Bacteria</taxon>
        <taxon>Pseudomonadati</taxon>
        <taxon>Planctomycetota</taxon>
        <taxon>Planctomycetia</taxon>
        <taxon>Pirellulales</taxon>
        <taxon>Pirellulaceae</taxon>
        <taxon>Rubripirellula</taxon>
    </lineage>
</organism>
<feature type="domain" description="DUF7133" evidence="3">
    <location>
        <begin position="376"/>
        <end position="745"/>
    </location>
</feature>
<feature type="chain" id="PRO_5022748996" evidence="1">
    <location>
        <begin position="34"/>
        <end position="919"/>
    </location>
</feature>
<evidence type="ECO:0000256" key="1">
    <source>
        <dbReference type="SAM" id="SignalP"/>
    </source>
</evidence>